<evidence type="ECO:0000256" key="1">
    <source>
        <dbReference type="SAM" id="MobiDB-lite"/>
    </source>
</evidence>
<feature type="compositionally biased region" description="Polar residues" evidence="1">
    <location>
        <begin position="7"/>
        <end position="29"/>
    </location>
</feature>
<evidence type="ECO:0000313" key="3">
    <source>
        <dbReference type="Proteomes" id="UP001341281"/>
    </source>
</evidence>
<gene>
    <name evidence="2" type="ORF">U9M48_001031</name>
</gene>
<dbReference type="AlphaFoldDB" id="A0AAQ3SGD1"/>
<dbReference type="EMBL" id="CP144745">
    <property type="protein sequence ID" value="WVZ49697.1"/>
    <property type="molecule type" value="Genomic_DNA"/>
</dbReference>
<organism evidence="2 3">
    <name type="scientific">Paspalum notatum var. saurae</name>
    <dbReference type="NCBI Taxonomy" id="547442"/>
    <lineage>
        <taxon>Eukaryota</taxon>
        <taxon>Viridiplantae</taxon>
        <taxon>Streptophyta</taxon>
        <taxon>Embryophyta</taxon>
        <taxon>Tracheophyta</taxon>
        <taxon>Spermatophyta</taxon>
        <taxon>Magnoliopsida</taxon>
        <taxon>Liliopsida</taxon>
        <taxon>Poales</taxon>
        <taxon>Poaceae</taxon>
        <taxon>PACMAD clade</taxon>
        <taxon>Panicoideae</taxon>
        <taxon>Andropogonodae</taxon>
        <taxon>Paspaleae</taxon>
        <taxon>Paspalinae</taxon>
        <taxon>Paspalum</taxon>
    </lineage>
</organism>
<name>A0AAQ3SGD1_PASNO</name>
<protein>
    <submittedName>
        <fullName evidence="2">Uncharacterized protein</fullName>
    </submittedName>
</protein>
<proteinExistence type="predicted"/>
<feature type="region of interest" description="Disordered" evidence="1">
    <location>
        <begin position="1"/>
        <end position="29"/>
    </location>
</feature>
<sequence length="102" mass="10961">IQHLAAHTTQNQQSCPVTPSGNQIWQGSSTTAHRRYSLQVSSSLRRRPLPLPSPFLRRIPVVIASSSESPGPRPATCDGNRGDDPPAMGTAVTTIMQPAYIS</sequence>
<dbReference type="Proteomes" id="UP001341281">
    <property type="component" value="Chromosome 01"/>
</dbReference>
<keyword evidence="3" id="KW-1185">Reference proteome</keyword>
<reference evidence="2 3" key="1">
    <citation type="submission" date="2024-02" db="EMBL/GenBank/DDBJ databases">
        <title>High-quality chromosome-scale genome assembly of Pensacola bahiagrass (Paspalum notatum Flugge var. saurae).</title>
        <authorList>
            <person name="Vega J.M."/>
            <person name="Podio M."/>
            <person name="Orjuela J."/>
            <person name="Siena L.A."/>
            <person name="Pessino S.C."/>
            <person name="Combes M.C."/>
            <person name="Mariac C."/>
            <person name="Albertini E."/>
            <person name="Pupilli F."/>
            <person name="Ortiz J.P.A."/>
            <person name="Leblanc O."/>
        </authorList>
    </citation>
    <scope>NUCLEOTIDE SEQUENCE [LARGE SCALE GENOMIC DNA]</scope>
    <source>
        <strain evidence="2">R1</strain>
        <tissue evidence="2">Leaf</tissue>
    </source>
</reference>
<accession>A0AAQ3SGD1</accession>
<feature type="non-terminal residue" evidence="2">
    <location>
        <position position="1"/>
    </location>
</feature>
<evidence type="ECO:0000313" key="2">
    <source>
        <dbReference type="EMBL" id="WVZ49697.1"/>
    </source>
</evidence>
<feature type="region of interest" description="Disordered" evidence="1">
    <location>
        <begin position="64"/>
        <end position="89"/>
    </location>
</feature>